<dbReference type="SUPFAM" id="SSF48452">
    <property type="entry name" value="TPR-like"/>
    <property type="match status" value="1"/>
</dbReference>
<keyword evidence="1" id="KW-0677">Repeat</keyword>
<dbReference type="InterPro" id="IPR011990">
    <property type="entry name" value="TPR-like_helical_dom_sf"/>
</dbReference>
<dbReference type="Gene3D" id="1.25.40.10">
    <property type="entry name" value="Tetratricopeptide repeat domain"/>
    <property type="match status" value="2"/>
</dbReference>
<name>A0A367ZLH0_9BACT</name>
<evidence type="ECO:0008006" key="6">
    <source>
        <dbReference type="Google" id="ProtNLM"/>
    </source>
</evidence>
<protein>
    <recommendedName>
        <fullName evidence="6">Tetratricopeptide repeat protein</fullName>
    </recommendedName>
</protein>
<evidence type="ECO:0000256" key="3">
    <source>
        <dbReference type="SAM" id="MobiDB-lite"/>
    </source>
</evidence>
<dbReference type="InterPro" id="IPR051685">
    <property type="entry name" value="Ycf3/AcsC/BcsC/TPR_MFPF"/>
</dbReference>
<evidence type="ECO:0000313" key="5">
    <source>
        <dbReference type="Proteomes" id="UP000252355"/>
    </source>
</evidence>
<reference evidence="4 5" key="1">
    <citation type="submission" date="2018-05" db="EMBL/GenBank/DDBJ databases">
        <title>A metagenomic window into the 2 km-deep terrestrial subsurface aquifer revealed taxonomically and functionally diverse microbial community comprising novel uncultured bacterial lineages.</title>
        <authorList>
            <person name="Kadnikov V.V."/>
            <person name="Mardanov A.V."/>
            <person name="Beletsky A.V."/>
            <person name="Banks D."/>
            <person name="Pimenov N.V."/>
            <person name="Frank Y.A."/>
            <person name="Karnachuk O.V."/>
            <person name="Ravin N.V."/>
        </authorList>
    </citation>
    <scope>NUCLEOTIDE SEQUENCE [LARGE SCALE GENOMIC DNA]</scope>
    <source>
        <strain evidence="4">BY5</strain>
    </source>
</reference>
<evidence type="ECO:0000256" key="2">
    <source>
        <dbReference type="ARBA" id="ARBA00022803"/>
    </source>
</evidence>
<gene>
    <name evidence="4" type="ORF">OZSIB_1331</name>
</gene>
<proteinExistence type="predicted"/>
<dbReference type="PANTHER" id="PTHR44943:SF8">
    <property type="entry name" value="TPR REPEAT-CONTAINING PROTEIN MJ0263"/>
    <property type="match status" value="1"/>
</dbReference>
<evidence type="ECO:0000313" key="4">
    <source>
        <dbReference type="EMBL" id="RCK78609.1"/>
    </source>
</evidence>
<accession>A0A367ZLH0</accession>
<sequence>MEITFSPIENKIVQLFSRDHFAEGMELFNSSFTAEKPPSYDFVARCFTELNRLGRNPEAFEFMTRVSTLIQRHPEINRMLEMARRIHYDTLIVQANAVMDTARQKLQVFAETLQGADALHRDRIEKENRKALEDLYRQALAIFQQAHEVSPRALGALTGMFRCHKELRNQKEADELSALIDEVYKEAPGTQPGAEGEGGPASQPAEDKADLPPMPEASDIKSVLADLEIEMRRIKAMFEENRTTEALAALDILLLGNPQFIPGLLLKAKVLTARRQFKPAQRLIEEAVKIDGRNPQVEEARIEFLEHKFKLLVAGASEFLQQGLRLGSTLGRSFFEQALSCLNQALEICPTDVNLLDQRYTCLIYLERMEEAREARKALYMVAPQYIATFERENQSSLCFLAGFAYQGDPEALEDFRTLRREWFTPTTAGRTFLAWYTRLSPQWVAAARRIGLSPTLPRLCLAPLRLLAACLNRQRRRHCRRSPRMR</sequence>
<dbReference type="EMBL" id="QOQW01000021">
    <property type="protein sequence ID" value="RCK78609.1"/>
    <property type="molecule type" value="Genomic_DNA"/>
</dbReference>
<dbReference type="PANTHER" id="PTHR44943">
    <property type="entry name" value="CELLULOSE SYNTHASE OPERON PROTEIN C"/>
    <property type="match status" value="1"/>
</dbReference>
<comment type="caution">
    <text evidence="4">The sequence shown here is derived from an EMBL/GenBank/DDBJ whole genome shotgun (WGS) entry which is preliminary data.</text>
</comment>
<evidence type="ECO:0000256" key="1">
    <source>
        <dbReference type="ARBA" id="ARBA00022737"/>
    </source>
</evidence>
<feature type="region of interest" description="Disordered" evidence="3">
    <location>
        <begin position="188"/>
        <end position="215"/>
    </location>
</feature>
<dbReference type="Proteomes" id="UP000252355">
    <property type="component" value="Unassembled WGS sequence"/>
</dbReference>
<keyword evidence="2" id="KW-0802">TPR repeat</keyword>
<organism evidence="4 5">
    <name type="scientific">Candidatus Ozemobacter sibiricus</name>
    <dbReference type="NCBI Taxonomy" id="2268124"/>
    <lineage>
        <taxon>Bacteria</taxon>
        <taxon>Candidatus Ozemobacteria</taxon>
        <taxon>Candidatus Ozemobacterales</taxon>
        <taxon>Candidatus Ozemobacteraceae</taxon>
        <taxon>Candidatus Ozemobacter</taxon>
    </lineage>
</organism>
<dbReference type="AlphaFoldDB" id="A0A367ZLH0"/>